<dbReference type="Pfam" id="PF08336">
    <property type="entry name" value="P4Ha_N"/>
    <property type="match status" value="1"/>
</dbReference>
<name>A0AAV2PUB3_MEGNR</name>
<keyword evidence="13" id="KW-0732">Signal</keyword>
<dbReference type="Gene3D" id="1.25.40.10">
    <property type="entry name" value="Tetratricopeptide repeat domain"/>
    <property type="match status" value="1"/>
</dbReference>
<keyword evidence="10" id="KW-0560">Oxidoreductase</keyword>
<reference evidence="15 16" key="1">
    <citation type="submission" date="2024-05" db="EMBL/GenBank/DDBJ databases">
        <authorList>
            <person name="Wallberg A."/>
        </authorList>
    </citation>
    <scope>NUCLEOTIDE SEQUENCE [LARGE SCALE GENOMIC DNA]</scope>
</reference>
<keyword evidence="6" id="KW-0479">Metal-binding</keyword>
<evidence type="ECO:0000313" key="15">
    <source>
        <dbReference type="EMBL" id="CAL4064430.1"/>
    </source>
</evidence>
<keyword evidence="8" id="KW-0847">Vitamin C</keyword>
<dbReference type="InterPro" id="IPR006620">
    <property type="entry name" value="Pro_4_hyd_alph"/>
</dbReference>
<dbReference type="GO" id="GO:0031418">
    <property type="term" value="F:L-ascorbic acid binding"/>
    <property type="evidence" value="ECO:0007669"/>
    <property type="project" value="UniProtKB-KW"/>
</dbReference>
<evidence type="ECO:0000256" key="7">
    <source>
        <dbReference type="ARBA" id="ARBA00022824"/>
    </source>
</evidence>
<dbReference type="Proteomes" id="UP001497623">
    <property type="component" value="Unassembled WGS sequence"/>
</dbReference>
<keyword evidence="11" id="KW-0408">Iron</keyword>
<dbReference type="EMBL" id="CAXKWB010001475">
    <property type="protein sequence ID" value="CAL4064430.1"/>
    <property type="molecule type" value="Genomic_DNA"/>
</dbReference>
<comment type="subcellular location">
    <subcellularLocation>
        <location evidence="3">Endoplasmic reticulum lumen</location>
    </subcellularLocation>
</comment>
<keyword evidence="9" id="KW-0223">Dioxygenase</keyword>
<dbReference type="InterPro" id="IPR045054">
    <property type="entry name" value="P4HA-like"/>
</dbReference>
<dbReference type="InterPro" id="IPR011990">
    <property type="entry name" value="TPR-like_helical_dom_sf"/>
</dbReference>
<evidence type="ECO:0000256" key="4">
    <source>
        <dbReference type="ARBA" id="ARBA00006511"/>
    </source>
</evidence>
<feature type="domain" description="Fe2OG dioxygenase" evidence="14">
    <location>
        <begin position="430"/>
        <end position="537"/>
    </location>
</feature>
<evidence type="ECO:0000256" key="12">
    <source>
        <dbReference type="ARBA" id="ARBA00023180"/>
    </source>
</evidence>
<evidence type="ECO:0000256" key="8">
    <source>
        <dbReference type="ARBA" id="ARBA00022896"/>
    </source>
</evidence>
<dbReference type="AlphaFoldDB" id="A0AAV2PUB3"/>
<dbReference type="Pfam" id="PF13640">
    <property type="entry name" value="2OG-FeII_Oxy_3"/>
    <property type="match status" value="1"/>
</dbReference>
<dbReference type="PANTHER" id="PTHR10869:SF244">
    <property type="entry name" value="PROLYL 4-HYDROXYLASE SUBUNIT ALPHA-2"/>
    <property type="match status" value="1"/>
</dbReference>
<keyword evidence="7" id="KW-0256">Endoplasmic reticulum</keyword>
<dbReference type="GO" id="GO:0004656">
    <property type="term" value="F:procollagen-proline 4-dioxygenase activity"/>
    <property type="evidence" value="ECO:0007669"/>
    <property type="project" value="UniProtKB-EC"/>
</dbReference>
<evidence type="ECO:0000256" key="11">
    <source>
        <dbReference type="ARBA" id="ARBA00023004"/>
    </source>
</evidence>
<keyword evidence="16" id="KW-1185">Reference proteome</keyword>
<dbReference type="Gene3D" id="2.60.120.620">
    <property type="entry name" value="q2cbj1_9rhob like domain"/>
    <property type="match status" value="1"/>
</dbReference>
<evidence type="ECO:0000256" key="1">
    <source>
        <dbReference type="ARBA" id="ARBA00001961"/>
    </source>
</evidence>
<proteinExistence type="inferred from homology"/>
<evidence type="ECO:0000256" key="6">
    <source>
        <dbReference type="ARBA" id="ARBA00022723"/>
    </source>
</evidence>
<dbReference type="SMART" id="SM00702">
    <property type="entry name" value="P4Hc"/>
    <property type="match status" value="1"/>
</dbReference>
<evidence type="ECO:0000259" key="14">
    <source>
        <dbReference type="PROSITE" id="PS51471"/>
    </source>
</evidence>
<comment type="caution">
    <text evidence="15">The sequence shown here is derived from an EMBL/GenBank/DDBJ whole genome shotgun (WGS) entry which is preliminary data.</text>
</comment>
<evidence type="ECO:0000256" key="5">
    <source>
        <dbReference type="ARBA" id="ARBA00012269"/>
    </source>
</evidence>
<dbReference type="PROSITE" id="PS51471">
    <property type="entry name" value="FE2OG_OXY"/>
    <property type="match status" value="1"/>
</dbReference>
<dbReference type="EC" id="1.14.11.2" evidence="5"/>
<dbReference type="GO" id="GO:0005506">
    <property type="term" value="F:iron ion binding"/>
    <property type="evidence" value="ECO:0007669"/>
    <property type="project" value="InterPro"/>
</dbReference>
<accession>A0AAV2PUB3</accession>
<organism evidence="15 16">
    <name type="scientific">Meganyctiphanes norvegica</name>
    <name type="common">Northern krill</name>
    <name type="synonym">Thysanopoda norvegica</name>
    <dbReference type="NCBI Taxonomy" id="48144"/>
    <lineage>
        <taxon>Eukaryota</taxon>
        <taxon>Metazoa</taxon>
        <taxon>Ecdysozoa</taxon>
        <taxon>Arthropoda</taxon>
        <taxon>Crustacea</taxon>
        <taxon>Multicrustacea</taxon>
        <taxon>Malacostraca</taxon>
        <taxon>Eumalacostraca</taxon>
        <taxon>Eucarida</taxon>
        <taxon>Euphausiacea</taxon>
        <taxon>Euphausiidae</taxon>
        <taxon>Meganyctiphanes</taxon>
    </lineage>
</organism>
<comment type="function">
    <text evidence="2">Catalyzes the post-translational formation of 4-hydroxyproline in -Xaa-Pro-Gly- sequences in collagens and other proteins.</text>
</comment>
<keyword evidence="12" id="KW-0325">Glycoprotein</keyword>
<feature type="signal peptide" evidence="13">
    <location>
        <begin position="1"/>
        <end position="19"/>
    </location>
</feature>
<dbReference type="GO" id="GO:0005788">
    <property type="term" value="C:endoplasmic reticulum lumen"/>
    <property type="evidence" value="ECO:0007669"/>
    <property type="project" value="UniProtKB-SubCell"/>
</dbReference>
<comment type="cofactor">
    <cofactor evidence="1">
        <name>L-ascorbate</name>
        <dbReference type="ChEBI" id="CHEBI:38290"/>
    </cofactor>
</comment>
<evidence type="ECO:0000256" key="2">
    <source>
        <dbReference type="ARBA" id="ARBA00002035"/>
    </source>
</evidence>
<comment type="similarity">
    <text evidence="4">Belongs to the P4HA family.</text>
</comment>
<evidence type="ECO:0000256" key="3">
    <source>
        <dbReference type="ARBA" id="ARBA00004319"/>
    </source>
</evidence>
<feature type="chain" id="PRO_5043618111" description="procollagen-proline 4-dioxygenase" evidence="13">
    <location>
        <begin position="20"/>
        <end position="559"/>
    </location>
</feature>
<dbReference type="PANTHER" id="PTHR10869">
    <property type="entry name" value="PROLYL 4-HYDROXYLASE ALPHA SUBUNIT"/>
    <property type="match status" value="1"/>
</dbReference>
<evidence type="ECO:0000313" key="16">
    <source>
        <dbReference type="Proteomes" id="UP001497623"/>
    </source>
</evidence>
<evidence type="ECO:0000256" key="9">
    <source>
        <dbReference type="ARBA" id="ARBA00022964"/>
    </source>
</evidence>
<evidence type="ECO:0000256" key="10">
    <source>
        <dbReference type="ARBA" id="ARBA00023002"/>
    </source>
</evidence>
<dbReference type="InterPro" id="IPR013547">
    <property type="entry name" value="P4H_N"/>
</dbReference>
<protein>
    <recommendedName>
        <fullName evidence="5">procollagen-proline 4-dioxygenase</fullName>
        <ecNumber evidence="5">1.14.11.2</ecNumber>
    </recommendedName>
</protein>
<dbReference type="InterPro" id="IPR044862">
    <property type="entry name" value="Pro_4_hyd_alph_FE2OG_OXY"/>
</dbReference>
<gene>
    <name evidence="15" type="ORF">MNOR_LOCUS4079</name>
</gene>
<dbReference type="InterPro" id="IPR005123">
    <property type="entry name" value="Oxoglu/Fe-dep_dioxygenase_dom"/>
</dbReference>
<sequence>MMLLMLSVSVLVVAGMVNGSGHALHSSTEQMQQLQRSEVSMVNNIRMLVTDIDRLNNVLKGYIDSWEEVSELLEEESVSDPSLAYKLLKHVSEGWPKVDSALMTHTHISDIMDHLSKRADEELLPNSDDVMGASEALIKLSLIYRVNATALAQGHLQTEQDSHTHISNTLPLSVSELASIGLVGINKGHLGIGVEFLQAARTQAVAQQGLKQQKSLRNEDTYTPQKLDGLIKTAVRVHDHVLELRGERSLTHSTASRPLGTGVSGKLKISSDIQAKDSPDSIIGTHYLQLHTNETWMLKEKDIVEIKQTEKLCRGEDLRPIRELSTLFCQYMTGNHPWLLLAPFKVEVISRQPYITVIYDLITASEAESLWNYTAEGLHTPNHPMMKKNENSTKIDWSLKNQWVNESDQPQLKQVTQRIEALANVRAGQQHSRPYMVANYGLGGAYTPHMDTFGPFGITQDRLYGERLATAMIYLQAPKSGGNTVFPWVGAGIRPVNFAGVLWWNLLDSHEYDFLTKHAACPILRGTKWIANKWISYKPQWPGRNCPKDAAKRITQPNI</sequence>
<evidence type="ECO:0000256" key="13">
    <source>
        <dbReference type="SAM" id="SignalP"/>
    </source>
</evidence>